<dbReference type="EMBL" id="CVQI01007779">
    <property type="protein sequence ID" value="CRK17238.1"/>
    <property type="molecule type" value="Genomic_DNA"/>
</dbReference>
<evidence type="ECO:0000256" key="3">
    <source>
        <dbReference type="ARBA" id="ARBA00010031"/>
    </source>
</evidence>
<keyword evidence="9" id="KW-0479">Metal-binding</keyword>
<dbReference type="Proteomes" id="UP000044602">
    <property type="component" value="Unassembled WGS sequence"/>
</dbReference>
<keyword evidence="7 9" id="KW-1015">Disulfide bond</keyword>
<keyword evidence="5" id="KW-0325">Glycoprotein</keyword>
<keyword evidence="5" id="KW-0336">GPI-anchor</keyword>
<evidence type="ECO:0000313" key="13">
    <source>
        <dbReference type="EMBL" id="CRK39807.1"/>
    </source>
</evidence>
<dbReference type="GO" id="GO:0005576">
    <property type="term" value="C:extracellular region"/>
    <property type="evidence" value="ECO:0007669"/>
    <property type="project" value="UniProtKB-SubCell"/>
</dbReference>
<dbReference type="Proteomes" id="UP000045706">
    <property type="component" value="Unassembled WGS sequence"/>
</dbReference>
<evidence type="ECO:0000256" key="9">
    <source>
        <dbReference type="PROSITE-ProRule" id="PRU01356"/>
    </source>
</evidence>
<feature type="binding site" description="axial binding residue" evidence="9">
    <location>
        <position position="118"/>
    </location>
    <ligand>
        <name>heme</name>
        <dbReference type="ChEBI" id="CHEBI:30413"/>
    </ligand>
    <ligandPart>
        <name>Fe</name>
        <dbReference type="ChEBI" id="CHEBI:18248"/>
    </ligandPart>
</feature>
<sequence>MNGCELPAYLATTGRTLRTPPSSQLFAVRVFSSFFSALRQPATHPSLNPISNSNPHASPTKAFASLPTVTMKYAAAAAALLVALARAQDVTSIISQIPSCALNCLSQGISSTDCSISDFTCICSQFDSIQASVQPCLASSQCSETQVADTLRLATGLCSNAGGASGSAAATTATVSASNIETIPVASDSASASASATETVTSTVASQTVIVSGSSTSTVGSNSTASAPTGSRTTTGSADATSSDAATETTAAGGDSAAGRVQAAGWAIAGVIAAAVAL</sequence>
<evidence type="ECO:0000256" key="10">
    <source>
        <dbReference type="SAM" id="MobiDB-lite"/>
    </source>
</evidence>
<keyword evidence="4" id="KW-0964">Secreted</keyword>
<dbReference type="PROSITE" id="PS52012">
    <property type="entry name" value="CFEM"/>
    <property type="match status" value="1"/>
</dbReference>
<feature type="disulfide bond" evidence="9">
    <location>
        <begin position="114"/>
        <end position="121"/>
    </location>
</feature>
<evidence type="ECO:0000259" key="11">
    <source>
        <dbReference type="PROSITE" id="PS52012"/>
    </source>
</evidence>
<evidence type="ECO:0000256" key="5">
    <source>
        <dbReference type="ARBA" id="ARBA00022622"/>
    </source>
</evidence>
<evidence type="ECO:0000256" key="8">
    <source>
        <dbReference type="ARBA" id="ARBA00023288"/>
    </source>
</evidence>
<protein>
    <recommendedName>
        <fullName evidence="11">CFEM domain-containing protein</fullName>
    </recommendedName>
</protein>
<dbReference type="AlphaFoldDB" id="A0A0G4N062"/>
<name>A0A0G4N062_VERLO</name>
<dbReference type="GO" id="GO:0098552">
    <property type="term" value="C:side of membrane"/>
    <property type="evidence" value="ECO:0007669"/>
    <property type="project" value="UniProtKB-KW"/>
</dbReference>
<accession>A0A0G4N062</accession>
<evidence type="ECO:0000313" key="15">
    <source>
        <dbReference type="Proteomes" id="UP000045706"/>
    </source>
</evidence>
<comment type="caution">
    <text evidence="9">Lacks conserved residue(s) required for the propagation of feature annotation.</text>
</comment>
<organism evidence="13 14">
    <name type="scientific">Verticillium longisporum</name>
    <name type="common">Verticillium dahliae var. longisporum</name>
    <dbReference type="NCBI Taxonomy" id="100787"/>
    <lineage>
        <taxon>Eukaryota</taxon>
        <taxon>Fungi</taxon>
        <taxon>Dikarya</taxon>
        <taxon>Ascomycota</taxon>
        <taxon>Pezizomycotina</taxon>
        <taxon>Sordariomycetes</taxon>
        <taxon>Hypocreomycetidae</taxon>
        <taxon>Glomerellales</taxon>
        <taxon>Plectosphaerellaceae</taxon>
        <taxon>Verticillium</taxon>
    </lineage>
</organism>
<evidence type="ECO:0000313" key="12">
    <source>
        <dbReference type="EMBL" id="CRK17238.1"/>
    </source>
</evidence>
<dbReference type="STRING" id="100787.A0A0G4N062"/>
<keyword evidence="8" id="KW-0449">Lipoprotein</keyword>
<proteinExistence type="inferred from homology"/>
<evidence type="ECO:0000256" key="2">
    <source>
        <dbReference type="ARBA" id="ARBA00004613"/>
    </source>
</evidence>
<feature type="domain" description="CFEM" evidence="11">
    <location>
        <begin position="72"/>
        <end position="182"/>
    </location>
</feature>
<keyword evidence="9" id="KW-0349">Heme</keyword>
<evidence type="ECO:0000256" key="4">
    <source>
        <dbReference type="ARBA" id="ARBA00022525"/>
    </source>
</evidence>
<keyword evidence="5" id="KW-0472">Membrane</keyword>
<evidence type="ECO:0000256" key="7">
    <source>
        <dbReference type="ARBA" id="ARBA00023157"/>
    </source>
</evidence>
<reference evidence="14 15" key="1">
    <citation type="submission" date="2015-05" db="EMBL/GenBank/DDBJ databases">
        <authorList>
            <person name="Fogelqvist Johan"/>
        </authorList>
    </citation>
    <scope>NUCLEOTIDE SEQUENCE [LARGE SCALE GENOMIC DNA]</scope>
    <source>
        <strain evidence="13">VL1</strain>
        <strain evidence="12">VL2</strain>
    </source>
</reference>
<dbReference type="EMBL" id="CVQH01025972">
    <property type="protein sequence ID" value="CRK39807.1"/>
    <property type="molecule type" value="Genomic_DNA"/>
</dbReference>
<gene>
    <name evidence="13" type="ORF">BN1708_008033</name>
    <name evidence="12" type="ORF">BN1723_002391</name>
</gene>
<dbReference type="Pfam" id="PF05730">
    <property type="entry name" value="CFEM"/>
    <property type="match status" value="1"/>
</dbReference>
<evidence type="ECO:0000313" key="14">
    <source>
        <dbReference type="Proteomes" id="UP000044602"/>
    </source>
</evidence>
<evidence type="ECO:0000256" key="1">
    <source>
        <dbReference type="ARBA" id="ARBA00004589"/>
    </source>
</evidence>
<comment type="subcellular location">
    <subcellularLocation>
        <location evidence="1">Membrane</location>
        <topology evidence="1">Lipid-anchor</topology>
        <topology evidence="1">GPI-anchor</topology>
    </subcellularLocation>
    <subcellularLocation>
        <location evidence="2">Secreted</location>
    </subcellularLocation>
</comment>
<feature type="region of interest" description="Disordered" evidence="10">
    <location>
        <begin position="214"/>
        <end position="255"/>
    </location>
</feature>
<comment type="similarity">
    <text evidence="3">Belongs to the RBT5 family.</text>
</comment>
<evidence type="ECO:0000256" key="6">
    <source>
        <dbReference type="ARBA" id="ARBA00022729"/>
    </source>
</evidence>
<dbReference type="GO" id="GO:0046872">
    <property type="term" value="F:metal ion binding"/>
    <property type="evidence" value="ECO:0007669"/>
    <property type="project" value="UniProtKB-UniRule"/>
</dbReference>
<keyword evidence="6" id="KW-0732">Signal</keyword>
<dbReference type="SMART" id="SM00747">
    <property type="entry name" value="CFEM"/>
    <property type="match status" value="1"/>
</dbReference>
<keyword evidence="9" id="KW-0408">Iron</keyword>
<dbReference type="InterPro" id="IPR008427">
    <property type="entry name" value="Extracellular_membr_CFEM_dom"/>
</dbReference>
<keyword evidence="14" id="KW-1185">Reference proteome</keyword>